<gene>
    <name evidence="1" type="ORF">CNN82_30225</name>
</gene>
<evidence type="ECO:0000313" key="2">
    <source>
        <dbReference type="Proteomes" id="UP000218385"/>
    </source>
</evidence>
<evidence type="ECO:0000313" key="1">
    <source>
        <dbReference type="EMBL" id="ATE80471.1"/>
    </source>
</evidence>
<sequence>MGGKIPLLVLPWMEVANIAAQMPTKALADYFGALGYPLSFQIGDPLDKDPTDHPENIPPFCRSVAPPPDRFPWPGVVLVSDMSVEGPSTNGTLLDMDRRGASAVFTKSTAFRKGDNEARFEIYAHEIGHMLNLSHTDANDTFPTAMNQWDDRSIVDDRAEVWRQAIQQGSPLQTECLPEYFNSGKRRPLGLPMSADCCKWLAGAPQTDVFPWGGKFKDLSVGGVDDQSIGLIDCYLAIESEGSVAQPVDLQVRISARSIFEAIEIPATVDLRSGVIEIHITSPAGITRKYRCRSLTCGTSRQRLERGRIIRRNYSLVGDANGILFPVAGIYQIEAVLPTLGARSGPVEYNIRPATGPFANPAFQQFLANDLPNDDLAGWCAVDEALDSRDVGTKTKSFLRSKAAARGHRFFMPLEELRREASSRVQERDALLRVVRLRQALDRNTSELKRAVDDAEDIFRATDMSNPSIQYLEHVRQRADVKRHNKEK</sequence>
<dbReference type="EMBL" id="CP023466">
    <property type="protein sequence ID" value="ATE80471.1"/>
    <property type="molecule type" value="Genomic_DNA"/>
</dbReference>
<protein>
    <recommendedName>
        <fullName evidence="3">Peptidase M10 metallopeptidase domain-containing protein</fullName>
    </recommendedName>
</protein>
<proteinExistence type="predicted"/>
<dbReference type="AlphaFoldDB" id="A0AB33EMX1"/>
<reference evidence="1 2" key="1">
    <citation type="submission" date="2017-09" db="EMBL/GenBank/DDBJ databases">
        <title>Complete Genome sequence of Lysobacter capsici KNU-15.</title>
        <authorList>
            <person name="Kim M.-C."/>
            <person name="Yi H."/>
            <person name="Lee D.-W."/>
            <person name="Shin J.-H."/>
        </authorList>
    </citation>
    <scope>NUCLEOTIDE SEQUENCE [LARGE SCALE GENOMIC DNA]</scope>
    <source>
        <strain evidence="1 2">KNU-15</strain>
    </source>
</reference>
<dbReference type="Proteomes" id="UP000218385">
    <property type="component" value="Chromosome"/>
</dbReference>
<organism evidence="1 2">
    <name type="scientific">Pseudomonas frederiksbergensis</name>
    <dbReference type="NCBI Taxonomy" id="104087"/>
    <lineage>
        <taxon>Bacteria</taxon>
        <taxon>Pseudomonadati</taxon>
        <taxon>Pseudomonadota</taxon>
        <taxon>Gammaproteobacteria</taxon>
        <taxon>Pseudomonadales</taxon>
        <taxon>Pseudomonadaceae</taxon>
        <taxon>Pseudomonas</taxon>
    </lineage>
</organism>
<name>A0AB33EMX1_9PSED</name>
<accession>A0AB33EMX1</accession>
<dbReference type="SUPFAM" id="SSF55486">
    <property type="entry name" value="Metalloproteases ('zincins'), catalytic domain"/>
    <property type="match status" value="1"/>
</dbReference>
<evidence type="ECO:0008006" key="3">
    <source>
        <dbReference type="Google" id="ProtNLM"/>
    </source>
</evidence>
<dbReference type="RefSeq" id="WP_096481585.1">
    <property type="nucleotide sequence ID" value="NZ_CP023466.1"/>
</dbReference>